<dbReference type="Gene3D" id="2.40.10.10">
    <property type="entry name" value="Trypsin-like serine proteases"/>
    <property type="match status" value="2"/>
</dbReference>
<organism evidence="1 2">
    <name type="scientific">Lymnaea stagnalis</name>
    <name type="common">Great pond snail</name>
    <name type="synonym">Helix stagnalis</name>
    <dbReference type="NCBI Taxonomy" id="6523"/>
    <lineage>
        <taxon>Eukaryota</taxon>
        <taxon>Metazoa</taxon>
        <taxon>Spiralia</taxon>
        <taxon>Lophotrochozoa</taxon>
        <taxon>Mollusca</taxon>
        <taxon>Gastropoda</taxon>
        <taxon>Heterobranchia</taxon>
        <taxon>Euthyneura</taxon>
        <taxon>Panpulmonata</taxon>
        <taxon>Hygrophila</taxon>
        <taxon>Lymnaeoidea</taxon>
        <taxon>Lymnaeidae</taxon>
        <taxon>Lymnaea</taxon>
    </lineage>
</organism>
<name>A0AAV2H582_LYMST</name>
<accession>A0AAV2H582</accession>
<protein>
    <submittedName>
        <fullName evidence="1">Uncharacterized protein</fullName>
    </submittedName>
</protein>
<dbReference type="AlphaFoldDB" id="A0AAV2H582"/>
<sequence>MRDTRWRNNAMSLLWSTSNMARRSSLVNEWRSAASQLQASWRNSATYSTHFVRSANDTYETEWTFEGDQGLPDRFQNCQKNPTHANFIPVTSLELSHFPEEFRRPSLLTLTECLRDVTVRLSLNKVSSKRPSVFPGTNFEYPFGEGKHDGRYRFGSGRIRFVNEKDPYEDGTCPCRECQASSDPKEDWWRVGVVTATHVVFNKEEAVETTCRVGYDSEDSSLVTLDGYGIAKRGTFVEEDRCNVLFCTHDAALANRLAKCVADYKSITESVVQEFSGVPEDEKRLTIIVSHPHGYPKRVTFGAWQHKDKDKNGFTQYTYDADTCKGTSGAPVYVLDRKKLPFCNHPHSAAQDLFNYCGGGYG</sequence>
<dbReference type="Proteomes" id="UP001497497">
    <property type="component" value="Unassembled WGS sequence"/>
</dbReference>
<keyword evidence="2" id="KW-1185">Reference proteome</keyword>
<dbReference type="SUPFAM" id="SSF50494">
    <property type="entry name" value="Trypsin-like serine proteases"/>
    <property type="match status" value="1"/>
</dbReference>
<dbReference type="InterPro" id="IPR009003">
    <property type="entry name" value="Peptidase_S1_PA"/>
</dbReference>
<evidence type="ECO:0000313" key="1">
    <source>
        <dbReference type="EMBL" id="CAL1527939.1"/>
    </source>
</evidence>
<proteinExistence type="predicted"/>
<reference evidence="1 2" key="1">
    <citation type="submission" date="2024-04" db="EMBL/GenBank/DDBJ databases">
        <authorList>
            <consortium name="Genoscope - CEA"/>
            <person name="William W."/>
        </authorList>
    </citation>
    <scope>NUCLEOTIDE SEQUENCE [LARGE SCALE GENOMIC DNA]</scope>
</reference>
<gene>
    <name evidence="1" type="ORF">GSLYS_00002109001</name>
</gene>
<dbReference type="InterPro" id="IPR043504">
    <property type="entry name" value="Peptidase_S1_PA_chymotrypsin"/>
</dbReference>
<evidence type="ECO:0000313" key="2">
    <source>
        <dbReference type="Proteomes" id="UP001497497"/>
    </source>
</evidence>
<dbReference type="EMBL" id="CAXITT010000024">
    <property type="protein sequence ID" value="CAL1527939.1"/>
    <property type="molecule type" value="Genomic_DNA"/>
</dbReference>
<comment type="caution">
    <text evidence="1">The sequence shown here is derived from an EMBL/GenBank/DDBJ whole genome shotgun (WGS) entry which is preliminary data.</text>
</comment>